<dbReference type="VEuPathDB" id="FungiDB:SPPG_00375"/>
<accession>A0A0L0HUX1</accession>
<feature type="compositionally biased region" description="Polar residues" evidence="1">
    <location>
        <begin position="162"/>
        <end position="179"/>
    </location>
</feature>
<dbReference type="Proteomes" id="UP000053201">
    <property type="component" value="Unassembled WGS sequence"/>
</dbReference>
<reference evidence="2 3" key="1">
    <citation type="submission" date="2009-08" db="EMBL/GenBank/DDBJ databases">
        <title>The Genome Sequence of Spizellomyces punctatus strain DAOM BR117.</title>
        <authorList>
            <consortium name="The Broad Institute Genome Sequencing Platform"/>
            <person name="Russ C."/>
            <person name="Cuomo C."/>
            <person name="Shea T."/>
            <person name="Young S.K."/>
            <person name="Zeng Q."/>
            <person name="Koehrsen M."/>
            <person name="Haas B."/>
            <person name="Borodovsky M."/>
            <person name="Guigo R."/>
            <person name="Alvarado L."/>
            <person name="Berlin A."/>
            <person name="Bochicchio J."/>
            <person name="Borenstein D."/>
            <person name="Chapman S."/>
            <person name="Chen Z."/>
            <person name="Engels R."/>
            <person name="Freedman E."/>
            <person name="Gellesch M."/>
            <person name="Goldberg J."/>
            <person name="Griggs A."/>
            <person name="Gujja S."/>
            <person name="Heiman D."/>
            <person name="Hepburn T."/>
            <person name="Howarth C."/>
            <person name="Jen D."/>
            <person name="Larson L."/>
            <person name="Lewis B."/>
            <person name="Mehta T."/>
            <person name="Park D."/>
            <person name="Pearson M."/>
            <person name="Roberts A."/>
            <person name="Saif S."/>
            <person name="Shenoy N."/>
            <person name="Sisk P."/>
            <person name="Stolte C."/>
            <person name="Sykes S."/>
            <person name="Thomson T."/>
            <person name="Walk T."/>
            <person name="White J."/>
            <person name="Yandava C."/>
            <person name="Burger G."/>
            <person name="Gray M.W."/>
            <person name="Holland P.W.H."/>
            <person name="King N."/>
            <person name="Lang F.B.F."/>
            <person name="Roger A.J."/>
            <person name="Ruiz-Trillo I."/>
            <person name="Lander E."/>
            <person name="Nusbaum C."/>
        </authorList>
    </citation>
    <scope>NUCLEOTIDE SEQUENCE [LARGE SCALE GENOMIC DNA]</scope>
    <source>
        <strain evidence="2 3">DAOM BR117</strain>
    </source>
</reference>
<feature type="compositionally biased region" description="Basic and acidic residues" evidence="1">
    <location>
        <begin position="138"/>
        <end position="147"/>
    </location>
</feature>
<feature type="region of interest" description="Disordered" evidence="1">
    <location>
        <begin position="71"/>
        <end position="285"/>
    </location>
</feature>
<feature type="compositionally biased region" description="Low complexity" evidence="1">
    <location>
        <begin position="180"/>
        <end position="198"/>
    </location>
</feature>
<dbReference type="OrthoDB" id="10348430at2759"/>
<evidence type="ECO:0000313" key="3">
    <source>
        <dbReference type="Proteomes" id="UP000053201"/>
    </source>
</evidence>
<evidence type="ECO:0000313" key="2">
    <source>
        <dbReference type="EMBL" id="KND04659.1"/>
    </source>
</evidence>
<dbReference type="EMBL" id="KQ257450">
    <property type="protein sequence ID" value="KND04659.1"/>
    <property type="molecule type" value="Genomic_DNA"/>
</dbReference>
<protein>
    <submittedName>
        <fullName evidence="2">Uncharacterized protein</fullName>
    </submittedName>
</protein>
<sequence>MGRTNPLTGRRFMIPPTSHLSPTEASVLKRCFPVEDIEIFDAGYRHSLNQYGDNHEYEEFDGSFLGFGPPMRKKRKSSDAATADTDASPEFVPKIARAVSRSSSDSITSARVSPPKSSNETSTQPNHPSTTQLPTASKSHEKGERHGISSSSRISPKRPSGNKSQSPSISFIASQHSSKGQTTIGSSTPSGSSLYPQSSRHRVQDIKHSSPISPSLHTSNVASPPTKRSSNNKSPATYTLPDTPQSKVTDASRSSPTRLGSPSNKSRLAKQAETAGNLPAKDKGDIPEFLRKMMQRTSRPTLSAFAGATRYHGKPRLAHGGNRISKSTTIQPPDWLTKYKDGKVSRIERYRQTHGFPDLLQIWKEAGQLTARMASVNIKNNKRHAKLEDEQRRKSSPFRKAGFGSSK</sequence>
<dbReference type="InParanoid" id="A0A0L0HUX1"/>
<keyword evidence="3" id="KW-1185">Reference proteome</keyword>
<feature type="compositionally biased region" description="Low complexity" evidence="1">
    <location>
        <begin position="95"/>
        <end position="113"/>
    </location>
</feature>
<feature type="compositionally biased region" description="Low complexity" evidence="1">
    <location>
        <begin position="79"/>
        <end position="88"/>
    </location>
</feature>
<feature type="compositionally biased region" description="Low complexity" evidence="1">
    <location>
        <begin position="148"/>
        <end position="161"/>
    </location>
</feature>
<feature type="compositionally biased region" description="Polar residues" evidence="1">
    <location>
        <begin position="115"/>
        <end position="137"/>
    </location>
</feature>
<organism evidence="2 3">
    <name type="scientific">Spizellomyces punctatus (strain DAOM BR117)</name>
    <dbReference type="NCBI Taxonomy" id="645134"/>
    <lineage>
        <taxon>Eukaryota</taxon>
        <taxon>Fungi</taxon>
        <taxon>Fungi incertae sedis</taxon>
        <taxon>Chytridiomycota</taxon>
        <taxon>Chytridiomycota incertae sedis</taxon>
        <taxon>Chytridiomycetes</taxon>
        <taxon>Spizellomycetales</taxon>
        <taxon>Spizellomycetaceae</taxon>
        <taxon>Spizellomyces</taxon>
    </lineage>
</organism>
<dbReference type="AlphaFoldDB" id="A0A0L0HUX1"/>
<feature type="compositionally biased region" description="Polar residues" evidence="1">
    <location>
        <begin position="210"/>
        <end position="266"/>
    </location>
</feature>
<proteinExistence type="predicted"/>
<dbReference type="GeneID" id="27684107"/>
<dbReference type="RefSeq" id="XP_016612698.1">
    <property type="nucleotide sequence ID" value="XM_016748703.1"/>
</dbReference>
<name>A0A0L0HUX1_SPIPD</name>
<evidence type="ECO:0000256" key="1">
    <source>
        <dbReference type="SAM" id="MobiDB-lite"/>
    </source>
</evidence>
<gene>
    <name evidence="2" type="ORF">SPPG_00375</name>
</gene>
<feature type="region of interest" description="Disordered" evidence="1">
    <location>
        <begin position="380"/>
        <end position="407"/>
    </location>
</feature>